<evidence type="ECO:0000259" key="4">
    <source>
        <dbReference type="PROSITE" id="PS51782"/>
    </source>
</evidence>
<keyword evidence="1 3" id="KW-0732">Signal</keyword>
<dbReference type="InterPro" id="IPR036908">
    <property type="entry name" value="RlpA-like_sf"/>
</dbReference>
<dbReference type="EMBL" id="JARMAB010000002">
    <property type="protein sequence ID" value="MED1201578.1"/>
    <property type="molecule type" value="Genomic_DNA"/>
</dbReference>
<dbReference type="Gene3D" id="2.40.40.10">
    <property type="entry name" value="RlpA-like domain"/>
    <property type="match status" value="1"/>
</dbReference>
<dbReference type="InterPro" id="IPR018392">
    <property type="entry name" value="LysM"/>
</dbReference>
<accession>A0ABU6MA84</accession>
<protein>
    <submittedName>
        <fullName evidence="5">LysM peptidoglycan-binding domain-containing protein</fullName>
    </submittedName>
</protein>
<dbReference type="InterPro" id="IPR036779">
    <property type="entry name" value="LysM_dom_sf"/>
</dbReference>
<dbReference type="PANTHER" id="PTHR39160">
    <property type="entry name" value="CELL WALL-BINDING PROTEIN YOCH"/>
    <property type="match status" value="1"/>
</dbReference>
<dbReference type="Proteomes" id="UP001341444">
    <property type="component" value="Unassembled WGS sequence"/>
</dbReference>
<feature type="signal peptide" evidence="3">
    <location>
        <begin position="1"/>
        <end position="24"/>
    </location>
</feature>
<dbReference type="CDD" id="cd22786">
    <property type="entry name" value="DPBB_YuiC-like"/>
    <property type="match status" value="1"/>
</dbReference>
<evidence type="ECO:0000313" key="6">
    <source>
        <dbReference type="Proteomes" id="UP001341444"/>
    </source>
</evidence>
<dbReference type="Pfam" id="PF06725">
    <property type="entry name" value="3D"/>
    <property type="match status" value="1"/>
</dbReference>
<dbReference type="Pfam" id="PF01476">
    <property type="entry name" value="LysM"/>
    <property type="match status" value="2"/>
</dbReference>
<dbReference type="Gene3D" id="3.10.350.10">
    <property type="entry name" value="LysM domain"/>
    <property type="match status" value="2"/>
</dbReference>
<organism evidence="5 6">
    <name type="scientific">Heyndrickxia acidicola</name>
    <dbReference type="NCBI Taxonomy" id="209389"/>
    <lineage>
        <taxon>Bacteria</taxon>
        <taxon>Bacillati</taxon>
        <taxon>Bacillota</taxon>
        <taxon>Bacilli</taxon>
        <taxon>Bacillales</taxon>
        <taxon>Bacillaceae</taxon>
        <taxon>Heyndrickxia</taxon>
    </lineage>
</organism>
<dbReference type="SUPFAM" id="SSF54106">
    <property type="entry name" value="LysM domain"/>
    <property type="match status" value="2"/>
</dbReference>
<dbReference type="InterPro" id="IPR051933">
    <property type="entry name" value="Resuscitation_pf_RpfB"/>
</dbReference>
<evidence type="ECO:0000256" key="2">
    <source>
        <dbReference type="SAM" id="MobiDB-lite"/>
    </source>
</evidence>
<dbReference type="PROSITE" id="PS51782">
    <property type="entry name" value="LYSM"/>
    <property type="match status" value="2"/>
</dbReference>
<feature type="region of interest" description="Disordered" evidence="2">
    <location>
        <begin position="127"/>
        <end position="167"/>
    </location>
</feature>
<comment type="caution">
    <text evidence="5">The sequence shown here is derived from an EMBL/GenBank/DDBJ whole genome shotgun (WGS) entry which is preliminary data.</text>
</comment>
<dbReference type="SMART" id="SM00257">
    <property type="entry name" value="LysM"/>
    <property type="match status" value="2"/>
</dbReference>
<dbReference type="RefSeq" id="WP_066263275.1">
    <property type="nucleotide sequence ID" value="NZ_JARMAB010000002.1"/>
</dbReference>
<dbReference type="CDD" id="cd00118">
    <property type="entry name" value="LysM"/>
    <property type="match status" value="2"/>
</dbReference>
<dbReference type="PANTHER" id="PTHR39160:SF6">
    <property type="entry name" value="CELL WALL-BINDING PROTEIN YOCH"/>
    <property type="match status" value="1"/>
</dbReference>
<evidence type="ECO:0000313" key="5">
    <source>
        <dbReference type="EMBL" id="MED1201578.1"/>
    </source>
</evidence>
<reference evidence="5 6" key="1">
    <citation type="submission" date="2023-03" db="EMBL/GenBank/DDBJ databases">
        <title>Bacillus Genome Sequencing.</title>
        <authorList>
            <person name="Dunlap C."/>
        </authorList>
    </citation>
    <scope>NUCLEOTIDE SEQUENCE [LARGE SCALE GENOMIC DNA]</scope>
    <source>
        <strain evidence="5 6">B-23453</strain>
    </source>
</reference>
<proteinExistence type="predicted"/>
<gene>
    <name evidence="5" type="ORF">P4T90_00565</name>
</gene>
<feature type="domain" description="LysM" evidence="4">
    <location>
        <begin position="73"/>
        <end position="116"/>
    </location>
</feature>
<feature type="domain" description="LysM" evidence="4">
    <location>
        <begin position="26"/>
        <end position="69"/>
    </location>
</feature>
<dbReference type="SUPFAM" id="SSF50685">
    <property type="entry name" value="Barwin-like endoglucanases"/>
    <property type="match status" value="1"/>
</dbReference>
<keyword evidence="6" id="KW-1185">Reference proteome</keyword>
<name>A0ABU6MA84_9BACI</name>
<evidence type="ECO:0000256" key="3">
    <source>
        <dbReference type="SAM" id="SignalP"/>
    </source>
</evidence>
<dbReference type="InterPro" id="IPR010611">
    <property type="entry name" value="3D_dom"/>
</dbReference>
<sequence length="263" mass="28436">MKKVVTAMATAVTLSTVMTGNAFAAEKYEVKQGDTLWKISHDNKTTVNNLKQWNHLYSDMIFPNEKLVVSPKDTYTVQDNDTLWGIAKNYHVTVDQLKQWNHLQTDLIQKGDKLDIYSSVSKVDDRDEHAAAQVTSASISDKAGEEKAAAPATQPEQKAAPEQQSVSGKEISVKATAYTADCAGCSGTTATGMDVKDNSNAKVIAVDPKVIPLGSKVYVEGYGYAIAGDTGGAIKGNRIDVLVSSNDKAMQWGVRHIKVTIIN</sequence>
<evidence type="ECO:0000256" key="1">
    <source>
        <dbReference type="ARBA" id="ARBA00022729"/>
    </source>
</evidence>
<feature type="chain" id="PRO_5046669103" evidence="3">
    <location>
        <begin position="25"/>
        <end position="263"/>
    </location>
</feature>